<dbReference type="EMBL" id="JAEEGC010000070">
    <property type="protein sequence ID" value="MBV7274213.1"/>
    <property type="molecule type" value="Genomic_DNA"/>
</dbReference>
<dbReference type="Proteomes" id="UP000694308">
    <property type="component" value="Unassembled WGS sequence"/>
</dbReference>
<sequence length="168" mass="19563">MGDISTNVYDNTASMDGECFIKAREALNVSKNKNRYYNRELNSKKNNIYFNAEEISFENEFMKKASMFSEVAFTTSCEKEYDLSINKVINTIIENNEVLKDKITDKQLEIIELYEEFGSYNNIIKQRSEISKADISQKLNVSNYFVINNNNFIIENLIASYCRMRKGS</sequence>
<protein>
    <submittedName>
        <fullName evidence="1">Uncharacterized protein</fullName>
    </submittedName>
</protein>
<organism evidence="1 2">
    <name type="scientific">Clostridium thailandense</name>
    <dbReference type="NCBI Taxonomy" id="2794346"/>
    <lineage>
        <taxon>Bacteria</taxon>
        <taxon>Bacillati</taxon>
        <taxon>Bacillota</taxon>
        <taxon>Clostridia</taxon>
        <taxon>Eubacteriales</taxon>
        <taxon>Clostridiaceae</taxon>
        <taxon>Clostridium</taxon>
    </lineage>
</organism>
<evidence type="ECO:0000313" key="2">
    <source>
        <dbReference type="Proteomes" id="UP000694308"/>
    </source>
</evidence>
<dbReference type="AlphaFoldDB" id="A0A949U0J2"/>
<evidence type="ECO:0000313" key="1">
    <source>
        <dbReference type="EMBL" id="MBV7274213.1"/>
    </source>
</evidence>
<proteinExistence type="predicted"/>
<comment type="caution">
    <text evidence="1">The sequence shown here is derived from an EMBL/GenBank/DDBJ whole genome shotgun (WGS) entry which is preliminary data.</text>
</comment>
<name>A0A949U0J2_9CLOT</name>
<reference evidence="1" key="1">
    <citation type="submission" date="2020-12" db="EMBL/GenBank/DDBJ databases">
        <title>Clostridium thailandense sp. nov., a novel acetogenic bacterium isolated from peat land soil in Thailand.</title>
        <authorList>
            <person name="Chaikitkaew S."/>
            <person name="Birkeland N.K."/>
        </authorList>
    </citation>
    <scope>NUCLEOTIDE SEQUENCE</scope>
    <source>
        <strain evidence="1">PL3</strain>
    </source>
</reference>
<gene>
    <name evidence="1" type="ORF">I6U48_15000</name>
</gene>
<keyword evidence="2" id="KW-1185">Reference proteome</keyword>
<dbReference type="RefSeq" id="WP_218321280.1">
    <property type="nucleotide sequence ID" value="NZ_JAEEGC010000070.1"/>
</dbReference>
<accession>A0A949U0J2</accession>